<name>A0A3B0WNC3_9ZZZZ</name>
<evidence type="ECO:0000256" key="3">
    <source>
        <dbReference type="SAM" id="MobiDB-lite"/>
    </source>
</evidence>
<dbReference type="GO" id="GO:0006355">
    <property type="term" value="P:regulation of DNA-templated transcription"/>
    <property type="evidence" value="ECO:0007669"/>
    <property type="project" value="InterPro"/>
</dbReference>
<dbReference type="CDD" id="cd22231">
    <property type="entry name" value="RHH_NikR_HicB-like"/>
    <property type="match status" value="1"/>
</dbReference>
<dbReference type="InterPro" id="IPR010985">
    <property type="entry name" value="Ribbon_hlx_hlx"/>
</dbReference>
<evidence type="ECO:0000256" key="1">
    <source>
        <dbReference type="ARBA" id="ARBA00008580"/>
    </source>
</evidence>
<dbReference type="EMBL" id="UOFD01000019">
    <property type="protein sequence ID" value="VAW50849.1"/>
    <property type="molecule type" value="Genomic_DNA"/>
</dbReference>
<dbReference type="InterPro" id="IPR038296">
    <property type="entry name" value="ParD_sf"/>
</dbReference>
<comment type="similarity">
    <text evidence="1">Belongs to the ParD antitoxin family.</text>
</comment>
<proteinExistence type="inferred from homology"/>
<dbReference type="SUPFAM" id="SSF47598">
    <property type="entry name" value="Ribbon-helix-helix"/>
    <property type="match status" value="1"/>
</dbReference>
<protein>
    <recommendedName>
        <fullName evidence="5">ParD protein (Antitoxin to ParE)</fullName>
    </recommendedName>
</protein>
<feature type="region of interest" description="Disordered" evidence="3">
    <location>
        <begin position="58"/>
        <end position="80"/>
    </location>
</feature>
<dbReference type="InterPro" id="IPR022789">
    <property type="entry name" value="ParD"/>
</dbReference>
<dbReference type="PANTHER" id="PTHR36582:SF2">
    <property type="entry name" value="ANTITOXIN PARD"/>
    <property type="match status" value="1"/>
</dbReference>
<accession>A0A3B0WNC3</accession>
<dbReference type="PANTHER" id="PTHR36582">
    <property type="entry name" value="ANTITOXIN PARD"/>
    <property type="match status" value="1"/>
</dbReference>
<reference evidence="4" key="1">
    <citation type="submission" date="2018-06" db="EMBL/GenBank/DDBJ databases">
        <authorList>
            <person name="Zhirakovskaya E."/>
        </authorList>
    </citation>
    <scope>NUCLEOTIDE SEQUENCE</scope>
</reference>
<dbReference type="NCBIfam" id="TIGR02606">
    <property type="entry name" value="antidote_CC2985"/>
    <property type="match status" value="1"/>
</dbReference>
<dbReference type="Gene3D" id="6.10.10.120">
    <property type="entry name" value="Antitoxin ParD1-like"/>
    <property type="match status" value="1"/>
</dbReference>
<keyword evidence="2" id="KW-1277">Toxin-antitoxin system</keyword>
<evidence type="ECO:0000313" key="4">
    <source>
        <dbReference type="EMBL" id="VAW50849.1"/>
    </source>
</evidence>
<evidence type="ECO:0000256" key="2">
    <source>
        <dbReference type="ARBA" id="ARBA00022649"/>
    </source>
</evidence>
<sequence>MARNTSVTLGEHFDEFVLEKINAGRFQSVSEVVRAGLRKLEEDEIKLQALRLKLQEGENSPLMDDAHSDNFLSSVNQEHT</sequence>
<dbReference type="Pfam" id="PF03693">
    <property type="entry name" value="ParD_antitoxin"/>
    <property type="match status" value="1"/>
</dbReference>
<dbReference type="AlphaFoldDB" id="A0A3B0WNC3"/>
<feature type="compositionally biased region" description="Polar residues" evidence="3">
    <location>
        <begin position="70"/>
        <end position="80"/>
    </location>
</feature>
<evidence type="ECO:0008006" key="5">
    <source>
        <dbReference type="Google" id="ProtNLM"/>
    </source>
</evidence>
<gene>
    <name evidence="4" type="ORF">MNBD_GAMMA06-2036</name>
</gene>
<organism evidence="4">
    <name type="scientific">hydrothermal vent metagenome</name>
    <dbReference type="NCBI Taxonomy" id="652676"/>
    <lineage>
        <taxon>unclassified sequences</taxon>
        <taxon>metagenomes</taxon>
        <taxon>ecological metagenomes</taxon>
    </lineage>
</organism>